<protein>
    <submittedName>
        <fullName evidence="1">Uncharacterized protein</fullName>
    </submittedName>
</protein>
<dbReference type="AlphaFoldDB" id="A0AAU2GSC9"/>
<organism evidence="1">
    <name type="scientific">Streptomyces sp. NBC_00060</name>
    <dbReference type="NCBI Taxonomy" id="2975636"/>
    <lineage>
        <taxon>Bacteria</taxon>
        <taxon>Bacillati</taxon>
        <taxon>Actinomycetota</taxon>
        <taxon>Actinomycetes</taxon>
        <taxon>Kitasatosporales</taxon>
        <taxon>Streptomycetaceae</taxon>
        <taxon>Streptomyces</taxon>
    </lineage>
</organism>
<gene>
    <name evidence="1" type="ORF">OHV25_02900</name>
</gene>
<dbReference type="Pfam" id="PF19953">
    <property type="entry name" value="EACC1"/>
    <property type="match status" value="1"/>
</dbReference>
<proteinExistence type="predicted"/>
<dbReference type="InterPro" id="IPR045428">
    <property type="entry name" value="EACC1"/>
</dbReference>
<name>A0AAU2GSC9_9ACTN</name>
<evidence type="ECO:0000313" key="1">
    <source>
        <dbReference type="EMBL" id="WTU38586.1"/>
    </source>
</evidence>
<sequence length="116" mass="11744">MTEVRISVGSAAGATALAGWLLRDPSVARSGTTIGAASASGAPATTMGTVDTITAVANSTVGLLGLLVTTAAWRRPHGARTPTVRITESDGTVLEGTAEDVLQVLQGRREPEQSDS</sequence>
<dbReference type="EMBL" id="CP108253">
    <property type="protein sequence ID" value="WTU38586.1"/>
    <property type="molecule type" value="Genomic_DNA"/>
</dbReference>
<accession>A0AAU2GSC9</accession>
<reference evidence="1" key="1">
    <citation type="submission" date="2022-10" db="EMBL/GenBank/DDBJ databases">
        <title>The complete genomes of actinobacterial strains from the NBC collection.</title>
        <authorList>
            <person name="Joergensen T.S."/>
            <person name="Alvarez Arevalo M."/>
            <person name="Sterndorff E.B."/>
            <person name="Faurdal D."/>
            <person name="Vuksanovic O."/>
            <person name="Mourched A.-S."/>
            <person name="Charusanti P."/>
            <person name="Shaw S."/>
            <person name="Blin K."/>
            <person name="Weber T."/>
        </authorList>
    </citation>
    <scope>NUCLEOTIDE SEQUENCE</scope>
    <source>
        <strain evidence="1">NBC_00060</strain>
    </source>
</reference>